<dbReference type="InterPro" id="IPR050744">
    <property type="entry name" value="AI-2_Isomerase_LsrG"/>
</dbReference>
<name>A0A7D4E1I5_9BURK</name>
<dbReference type="GO" id="GO:0004497">
    <property type="term" value="F:monooxygenase activity"/>
    <property type="evidence" value="ECO:0007669"/>
    <property type="project" value="UniProtKB-KW"/>
</dbReference>
<feature type="domain" description="ABM" evidence="1">
    <location>
        <begin position="4"/>
        <end position="93"/>
    </location>
</feature>
<dbReference type="Proteomes" id="UP000500970">
    <property type="component" value="Chromosome"/>
</dbReference>
<dbReference type="EMBL" id="CP053985">
    <property type="protein sequence ID" value="QKH38925.1"/>
    <property type="molecule type" value="Genomic_DNA"/>
</dbReference>
<evidence type="ECO:0000313" key="3">
    <source>
        <dbReference type="Proteomes" id="UP000500970"/>
    </source>
</evidence>
<protein>
    <submittedName>
        <fullName evidence="2">Antibiotic biosynthesis monooxygenase</fullName>
    </submittedName>
</protein>
<dbReference type="Pfam" id="PF03992">
    <property type="entry name" value="ABM"/>
    <property type="match status" value="1"/>
</dbReference>
<dbReference type="GO" id="GO:0005829">
    <property type="term" value="C:cytosol"/>
    <property type="evidence" value="ECO:0007669"/>
    <property type="project" value="TreeGrafter"/>
</dbReference>
<organism evidence="2 3">
    <name type="scientific">Achromobacter pestifer</name>
    <dbReference type="NCBI Taxonomy" id="1353889"/>
    <lineage>
        <taxon>Bacteria</taxon>
        <taxon>Pseudomonadati</taxon>
        <taxon>Pseudomonadota</taxon>
        <taxon>Betaproteobacteria</taxon>
        <taxon>Burkholderiales</taxon>
        <taxon>Alcaligenaceae</taxon>
        <taxon>Achromobacter</taxon>
    </lineage>
</organism>
<evidence type="ECO:0000259" key="1">
    <source>
        <dbReference type="PROSITE" id="PS51725"/>
    </source>
</evidence>
<dbReference type="InterPro" id="IPR007138">
    <property type="entry name" value="ABM_dom"/>
</dbReference>
<keyword evidence="2" id="KW-0560">Oxidoreductase</keyword>
<evidence type="ECO:0000313" key="2">
    <source>
        <dbReference type="EMBL" id="QKH38925.1"/>
    </source>
</evidence>
<dbReference type="PANTHER" id="PTHR33336:SF3">
    <property type="entry name" value="ABM DOMAIN-CONTAINING PROTEIN"/>
    <property type="match status" value="1"/>
</dbReference>
<dbReference type="Gene3D" id="3.30.70.100">
    <property type="match status" value="1"/>
</dbReference>
<dbReference type="KEGG" id="apes:FOC84_29925"/>
<dbReference type="InterPro" id="IPR011008">
    <property type="entry name" value="Dimeric_a/b-barrel"/>
</dbReference>
<keyword evidence="2" id="KW-0503">Monooxygenase</keyword>
<keyword evidence="3" id="KW-1185">Reference proteome</keyword>
<proteinExistence type="predicted"/>
<gene>
    <name evidence="2" type="ORF">FOC84_29925</name>
</gene>
<accession>A0A7D4E1I5</accession>
<dbReference type="SUPFAM" id="SSF54909">
    <property type="entry name" value="Dimeric alpha+beta barrel"/>
    <property type="match status" value="1"/>
</dbReference>
<dbReference type="PANTHER" id="PTHR33336">
    <property type="entry name" value="QUINOL MONOOXYGENASE YGIN-RELATED"/>
    <property type="match status" value="1"/>
</dbReference>
<dbReference type="AlphaFoldDB" id="A0A7D4E1I5"/>
<dbReference type="RefSeq" id="WP_173148706.1">
    <property type="nucleotide sequence ID" value="NZ_CP053985.1"/>
</dbReference>
<dbReference type="PROSITE" id="PS51725">
    <property type="entry name" value="ABM"/>
    <property type="match status" value="1"/>
</dbReference>
<reference evidence="2 3" key="1">
    <citation type="submission" date="2020-05" db="EMBL/GenBank/DDBJ databases">
        <title>FDA dAtabase for Regulatory Grade micrObial Sequences (FDA-ARGOS): Supporting development and validation of Infectious Disease Dx tests.</title>
        <authorList>
            <person name="Sproer C."/>
            <person name="Gronow S."/>
            <person name="Severitt S."/>
            <person name="Schroder I."/>
            <person name="Tallon L."/>
            <person name="Sadzewicz L."/>
            <person name="Zhao X."/>
            <person name="Vavikolanu K."/>
            <person name="Mehta A."/>
            <person name="Aluvathingal J."/>
            <person name="Nadendla S."/>
            <person name="Myers T."/>
            <person name="Yan Y."/>
            <person name="Sichtig H."/>
        </authorList>
    </citation>
    <scope>NUCLEOTIDE SEQUENCE [LARGE SCALE GENOMIC DNA]</scope>
    <source>
        <strain evidence="2 3">FDAARGOS_790</strain>
    </source>
</reference>
<sequence length="98" mass="11227">MDDIHVLAMVYAKEGREDALRADLVSVAEKSAAEEGNLRYELYGDANDSRRFVLVEHWRDAAAQDKHHNQSPHIAHFHSHGEANVERREAVHFLTRLV</sequence>